<feature type="coiled-coil region" evidence="14">
    <location>
        <begin position="905"/>
        <end position="964"/>
    </location>
</feature>
<comment type="function">
    <text evidence="9">May act as a GTPase-activating protein of RAB6A. May play a role in microtubule nucleation by centrosome. May participate in a RAB6A-mediated pathway involved in the metaphase-anaphase transition.</text>
</comment>
<keyword evidence="4" id="KW-0963">Cytoplasm</keyword>
<feature type="region of interest" description="Disordered" evidence="15">
    <location>
        <begin position="1"/>
        <end position="50"/>
    </location>
</feature>
<evidence type="ECO:0000259" key="16">
    <source>
        <dbReference type="PROSITE" id="PS01179"/>
    </source>
</evidence>
<keyword evidence="7" id="KW-0206">Cytoskeleton</keyword>
<keyword evidence="6 14" id="KW-0175">Coiled coil</keyword>
<dbReference type="Proteomes" id="UP000472277">
    <property type="component" value="Chromosome 23"/>
</dbReference>
<keyword evidence="5" id="KW-0597">Phosphoprotein</keyword>
<evidence type="ECO:0000256" key="7">
    <source>
        <dbReference type="ARBA" id="ARBA00023212"/>
    </source>
</evidence>
<evidence type="ECO:0000313" key="18">
    <source>
        <dbReference type="Ensembl" id="ENSSTUP00000028658.1"/>
    </source>
</evidence>
<dbReference type="AlphaFoldDB" id="A0A673Y2E5"/>
<evidence type="ECO:0000256" key="13">
    <source>
        <dbReference type="ARBA" id="ARBA00082331"/>
    </source>
</evidence>
<keyword evidence="19" id="KW-1185">Reference proteome</keyword>
<dbReference type="SMART" id="SM00164">
    <property type="entry name" value="TBC"/>
    <property type="match status" value="1"/>
</dbReference>
<proteinExistence type="predicted"/>
<dbReference type="InterPro" id="IPR022164">
    <property type="entry name" value="Kinesin-like"/>
</dbReference>
<dbReference type="Pfam" id="PF00640">
    <property type="entry name" value="PID"/>
    <property type="match status" value="1"/>
</dbReference>
<evidence type="ECO:0000256" key="10">
    <source>
        <dbReference type="ARBA" id="ARBA00063354"/>
    </source>
</evidence>
<reference evidence="18" key="1">
    <citation type="submission" date="2025-08" db="UniProtKB">
        <authorList>
            <consortium name="Ensembl"/>
        </authorList>
    </citation>
    <scope>IDENTIFICATION</scope>
</reference>
<dbReference type="Gene3D" id="2.30.29.30">
    <property type="entry name" value="Pleckstrin-homology domain (PH domain)/Phosphotyrosine-binding domain (PTB)"/>
    <property type="match status" value="1"/>
</dbReference>
<dbReference type="PROSITE" id="PS01179">
    <property type="entry name" value="PID"/>
    <property type="match status" value="1"/>
</dbReference>
<evidence type="ECO:0000256" key="11">
    <source>
        <dbReference type="ARBA" id="ARBA00072920"/>
    </source>
</evidence>
<dbReference type="SUPFAM" id="SSF50729">
    <property type="entry name" value="PH domain-like"/>
    <property type="match status" value="1"/>
</dbReference>
<evidence type="ECO:0000259" key="17">
    <source>
        <dbReference type="PROSITE" id="PS50086"/>
    </source>
</evidence>
<evidence type="ECO:0000313" key="19">
    <source>
        <dbReference type="Proteomes" id="UP000472277"/>
    </source>
</evidence>
<evidence type="ECO:0000256" key="14">
    <source>
        <dbReference type="SAM" id="Coils"/>
    </source>
</evidence>
<dbReference type="GO" id="GO:0005813">
    <property type="term" value="C:centrosome"/>
    <property type="evidence" value="ECO:0007669"/>
    <property type="project" value="UniProtKB-SubCell"/>
</dbReference>
<name>A0A673Y2E5_SALTR</name>
<dbReference type="SMART" id="SM00462">
    <property type="entry name" value="PTB"/>
    <property type="match status" value="1"/>
</dbReference>
<dbReference type="Ensembl" id="ENSSTUT00000029991.1">
    <property type="protein sequence ID" value="ENSSTUP00000028658.1"/>
    <property type="gene ID" value="ENSSTUG00000011170.1"/>
</dbReference>
<dbReference type="InterPro" id="IPR011993">
    <property type="entry name" value="PH-like_dom_sf"/>
</dbReference>
<dbReference type="PROSITE" id="PS50086">
    <property type="entry name" value="TBC_RABGAP"/>
    <property type="match status" value="1"/>
</dbReference>
<feature type="compositionally biased region" description="Gly residues" evidence="15">
    <location>
        <begin position="10"/>
        <end position="22"/>
    </location>
</feature>
<evidence type="ECO:0000256" key="5">
    <source>
        <dbReference type="ARBA" id="ARBA00022553"/>
    </source>
</evidence>
<feature type="compositionally biased region" description="Pro residues" evidence="15">
    <location>
        <begin position="35"/>
        <end position="49"/>
    </location>
</feature>
<dbReference type="InterPro" id="IPR000195">
    <property type="entry name" value="Rab-GAP-TBC_dom"/>
</dbReference>
<feature type="domain" description="Rab-GAP TBC" evidence="17">
    <location>
        <begin position="521"/>
        <end position="707"/>
    </location>
</feature>
<dbReference type="GO" id="GO:0005096">
    <property type="term" value="F:GTPase activator activity"/>
    <property type="evidence" value="ECO:0007669"/>
    <property type="project" value="UniProtKB-KW"/>
</dbReference>
<dbReference type="Pfam" id="PF00566">
    <property type="entry name" value="RabGAP-TBC"/>
    <property type="match status" value="1"/>
</dbReference>
<dbReference type="Gene3D" id="1.10.10.750">
    <property type="entry name" value="Ypt/Rab-GAP domain of gyp1p, domain 1"/>
    <property type="match status" value="1"/>
</dbReference>
<evidence type="ECO:0000256" key="2">
    <source>
        <dbReference type="ARBA" id="ARBA00004514"/>
    </source>
</evidence>
<dbReference type="SUPFAM" id="SSF47923">
    <property type="entry name" value="Ypt/Rab-GAP domain of gyp1p"/>
    <property type="match status" value="2"/>
</dbReference>
<evidence type="ECO:0000256" key="4">
    <source>
        <dbReference type="ARBA" id="ARBA00022490"/>
    </source>
</evidence>
<dbReference type="GeneTree" id="ENSGT00940000157216"/>
<keyword evidence="8" id="KW-0131">Cell cycle</keyword>
<dbReference type="Gene3D" id="1.10.8.270">
    <property type="entry name" value="putative rabgap domain of human tbc1 domain family member 14 like domains"/>
    <property type="match status" value="1"/>
</dbReference>
<dbReference type="GO" id="GO:0031267">
    <property type="term" value="F:small GTPase binding"/>
    <property type="evidence" value="ECO:0007669"/>
    <property type="project" value="TreeGrafter"/>
</dbReference>
<protein>
    <recommendedName>
        <fullName evidence="11">Rab GTPase-activating protein 1</fullName>
    </recommendedName>
    <alternativeName>
        <fullName evidence="13">GAP and centrosome-associated protein</fullName>
    </alternativeName>
    <alternativeName>
        <fullName evidence="12">Rab6 GTPase-activating protein GAPCenA</fullName>
    </alternativeName>
</protein>
<evidence type="ECO:0000256" key="8">
    <source>
        <dbReference type="ARBA" id="ARBA00023306"/>
    </source>
</evidence>
<dbReference type="Pfam" id="PF12473">
    <property type="entry name" value="DUF3694"/>
    <property type="match status" value="1"/>
</dbReference>
<dbReference type="CDD" id="cd01211">
    <property type="entry name" value="PTB_Rab6GAP"/>
    <property type="match status" value="1"/>
</dbReference>
<dbReference type="GO" id="GO:0005829">
    <property type="term" value="C:cytosol"/>
    <property type="evidence" value="ECO:0007669"/>
    <property type="project" value="UniProtKB-SubCell"/>
</dbReference>
<keyword evidence="3" id="KW-0343">GTPase activation</keyword>
<sequence length="985" mass="112497">MDPSVAEQVLGGGVPSGGGVDQEGGVDHVLSPAMAAPPEPQPCPDPLSTPPKVEMVLPVQSAAQESELNERSYRGESEQEYQINFWTLHPRNFSRSERIGPSTPIPDEDSVVFNKLTYLGCASVNAPRSEVEALRMMTILRGQCQLPLDVTLSVPGVSEGTVRLLDPQTSTEIASYPIYKILFCVRGHDSTPESDCFAFTESHYNAEIFRIHVFRCEIQEAVSRILYSFATAFRRSTKKTLLSGLAPPLTPDSDVFTFTVSLEIKEDDGKGTFSAVAKDKDKNSFKLRPGMDKKIVIYVQQTSNKELAIERCFGLLLSPGKNVKNSDMHLLDLESMGKSSDGKSYIITGSWNPNTPQFQAVNEETPKDKFMYMTTAVDLVITEVEEPVRFLLETRVRVCSPNERLFWPFSKRNYTETYYLKLRQMERKSNNDTLYEVLSLESESERERKKTTASPNILQVDNKVVLNSILSDNDEPLLSGSGDVSKECAEKILETWGDLLSKWHLNLSVRPKQLPALVRSGVPEALRGEVWQLLAGCHNNDHQVEEYRTLITKESPQDSAITRDINRTFPAHDYFKDTGGDGQDSLYKICKAYSVYDEEIGYCQGQSFLAAVLLLHMPEEQAFSVLVKIMFDYGLRELFKQNFEDLHCKFFQLERLMQEYIPDLYNHFLNVGLEAHMYASQWFLTLFTAKFPLYMVFHIIDLLLCEVSIYLPLTSREDLLATDFEGALKFFRVPVPKRYRSEENAKKLMELACSMKVLQKKLKKYEKEYHTMREQQEQQEAPIERYERENRRLQEANMRLEQENDDLAHELVSSKILLRKDLDNAEEKADALNKELLMTKQKLVDSEDEKRRLEEESAQLKEMCRRELDKSESEIKKNGSIIGEYKQCSILFSKEGRLKAVRKMKEGSEEETDEEKEALKNQLREMELELAQTKLQLVEAECKIQDLEHTLGLALNEVQAAKKTWFNRTLTSIKTATGAQGKETT</sequence>
<evidence type="ECO:0000256" key="12">
    <source>
        <dbReference type="ARBA" id="ARBA00078554"/>
    </source>
</evidence>
<dbReference type="Gene3D" id="1.10.472.80">
    <property type="entry name" value="Ypt/Rab-GAP domain of gyp1p, domain 3"/>
    <property type="match status" value="1"/>
</dbReference>
<evidence type="ECO:0000256" key="3">
    <source>
        <dbReference type="ARBA" id="ARBA00022468"/>
    </source>
</evidence>
<feature type="coiled-coil region" evidence="14">
    <location>
        <begin position="748"/>
        <end position="870"/>
    </location>
</feature>
<gene>
    <name evidence="18" type="primary">RABGAP1</name>
    <name evidence="18" type="synonym">LOC115159143</name>
</gene>
<comment type="subcellular location">
    <subcellularLocation>
        <location evidence="1">Cytoplasm</location>
        <location evidence="1">Cytoskeleton</location>
        <location evidence="1">Microtubule organizing center</location>
        <location evidence="1">Centrosome</location>
    </subcellularLocation>
    <subcellularLocation>
        <location evidence="2">Cytoplasm</location>
        <location evidence="2">Cytosol</location>
    </subcellularLocation>
</comment>
<evidence type="ECO:0000256" key="9">
    <source>
        <dbReference type="ARBA" id="ARBA00056651"/>
    </source>
</evidence>
<evidence type="ECO:0000256" key="15">
    <source>
        <dbReference type="SAM" id="MobiDB-lite"/>
    </source>
</evidence>
<dbReference type="InterPro" id="IPR006020">
    <property type="entry name" value="PTB/PI_dom"/>
</dbReference>
<accession>A0A673Y2E5</accession>
<feature type="domain" description="PID" evidence="16">
    <location>
        <begin position="118"/>
        <end position="241"/>
    </location>
</feature>
<evidence type="ECO:0000256" key="1">
    <source>
        <dbReference type="ARBA" id="ARBA00004300"/>
    </source>
</evidence>
<organism evidence="18 19">
    <name type="scientific">Salmo trutta</name>
    <name type="common">Brown trout</name>
    <dbReference type="NCBI Taxonomy" id="8032"/>
    <lineage>
        <taxon>Eukaryota</taxon>
        <taxon>Metazoa</taxon>
        <taxon>Chordata</taxon>
        <taxon>Craniata</taxon>
        <taxon>Vertebrata</taxon>
        <taxon>Euteleostomi</taxon>
        <taxon>Actinopterygii</taxon>
        <taxon>Neopterygii</taxon>
        <taxon>Teleostei</taxon>
        <taxon>Protacanthopterygii</taxon>
        <taxon>Salmoniformes</taxon>
        <taxon>Salmonidae</taxon>
        <taxon>Salmoninae</taxon>
        <taxon>Salmo</taxon>
    </lineage>
</organism>
<evidence type="ECO:0000256" key="6">
    <source>
        <dbReference type="ARBA" id="ARBA00023054"/>
    </source>
</evidence>
<dbReference type="InterPro" id="IPR050302">
    <property type="entry name" value="Rab_GAP_TBC_domain"/>
</dbReference>
<comment type="subunit">
    <text evidence="10">Interacts with RAB6A and tubulin gamma.</text>
</comment>
<dbReference type="PANTHER" id="PTHR47219">
    <property type="entry name" value="RAB GTPASE-ACTIVATING PROTEIN 1-LIKE"/>
    <property type="match status" value="1"/>
</dbReference>
<dbReference type="FunFam" id="2.30.29.30:FF:000125">
    <property type="entry name" value="Putative rab gtpase-activating protein 1"/>
    <property type="match status" value="1"/>
</dbReference>
<dbReference type="PANTHER" id="PTHR47219:SF6">
    <property type="entry name" value="RAB GTPASE-ACTIVATING PROTEIN 1"/>
    <property type="match status" value="1"/>
</dbReference>
<dbReference type="InterPro" id="IPR035969">
    <property type="entry name" value="Rab-GAP_TBC_sf"/>
</dbReference>
<dbReference type="FunFam" id="1.10.10.750:FF:000004">
    <property type="entry name" value="Putative rab gtpase-activating protein 1"/>
    <property type="match status" value="1"/>
</dbReference>
<dbReference type="FunFam" id="1.10.472.80:FF:000007">
    <property type="entry name" value="Rab GTPase-activating protein 1 isoform X1"/>
    <property type="match status" value="1"/>
</dbReference>
<dbReference type="FunFam" id="1.10.8.270:FF:000001">
    <property type="entry name" value="TBC1 domain family member 1"/>
    <property type="match status" value="1"/>
</dbReference>
<reference evidence="18" key="2">
    <citation type="submission" date="2025-09" db="UniProtKB">
        <authorList>
            <consortium name="Ensembl"/>
        </authorList>
    </citation>
    <scope>IDENTIFICATION</scope>
</reference>